<evidence type="ECO:0000313" key="8">
    <source>
        <dbReference type="Proteomes" id="UP000051757"/>
    </source>
</evidence>
<dbReference type="GO" id="GO:0003700">
    <property type="term" value="F:DNA-binding transcription factor activity"/>
    <property type="evidence" value="ECO:0007669"/>
    <property type="project" value="InterPro"/>
</dbReference>
<dbReference type="InterPro" id="IPR018060">
    <property type="entry name" value="HTH_AraC"/>
</dbReference>
<dbReference type="Pfam" id="PF12833">
    <property type="entry name" value="HTH_18"/>
    <property type="match status" value="1"/>
</dbReference>
<dbReference type="PROSITE" id="PS00041">
    <property type="entry name" value="HTH_ARAC_FAMILY_1"/>
    <property type="match status" value="1"/>
</dbReference>
<dbReference type="CDD" id="cd06124">
    <property type="entry name" value="cupin_NimR-like_N"/>
    <property type="match status" value="1"/>
</dbReference>
<proteinExistence type="predicted"/>
<organism evidence="7 8">
    <name type="scientific">Stenotrophomonas beteli</name>
    <dbReference type="NCBI Taxonomy" id="3384461"/>
    <lineage>
        <taxon>Bacteria</taxon>
        <taxon>Pseudomonadati</taxon>
        <taxon>Pseudomonadota</taxon>
        <taxon>Gammaproteobacteria</taxon>
        <taxon>Lysobacterales</taxon>
        <taxon>Lysobacteraceae</taxon>
        <taxon>Stenotrophomonas</taxon>
        <taxon>Stenotrophomonas maltophilia group</taxon>
    </lineage>
</organism>
<dbReference type="AlphaFoldDB" id="A0A0R0B2V2"/>
<keyword evidence="8" id="KW-1185">Reference proteome</keyword>
<dbReference type="GO" id="GO:0043565">
    <property type="term" value="F:sequence-specific DNA binding"/>
    <property type="evidence" value="ECO:0007669"/>
    <property type="project" value="InterPro"/>
</dbReference>
<keyword evidence="5" id="KW-0804">Transcription</keyword>
<reference evidence="7 8" key="1">
    <citation type="journal article" date="2016" name="Front. Microbiol.">
        <title>Genome Sequence of Type Strains of Genus Stenotrophomonas.</title>
        <authorList>
            <person name="Patil P.P."/>
            <person name="Midha S."/>
            <person name="Kumar S."/>
            <person name="Patil P.B."/>
        </authorList>
    </citation>
    <scope>NUCLEOTIDE SEQUENCE [LARGE SCALE GENOMIC DNA]</scope>
    <source>
        <strain evidence="7 8">LMG 978</strain>
    </source>
</reference>
<evidence type="ECO:0000259" key="6">
    <source>
        <dbReference type="PROSITE" id="PS01124"/>
    </source>
</evidence>
<evidence type="ECO:0000256" key="5">
    <source>
        <dbReference type="ARBA" id="ARBA00023163"/>
    </source>
</evidence>
<dbReference type="Proteomes" id="UP000051757">
    <property type="component" value="Unassembled WGS sequence"/>
</dbReference>
<dbReference type="InterPro" id="IPR009057">
    <property type="entry name" value="Homeodomain-like_sf"/>
</dbReference>
<dbReference type="Pfam" id="PF02311">
    <property type="entry name" value="AraC_binding"/>
    <property type="match status" value="1"/>
</dbReference>
<dbReference type="PANTHER" id="PTHR11019">
    <property type="entry name" value="HTH-TYPE TRANSCRIPTIONAL REGULATOR NIMR"/>
    <property type="match status" value="1"/>
</dbReference>
<keyword evidence="4" id="KW-0010">Activator</keyword>
<dbReference type="InterPro" id="IPR011051">
    <property type="entry name" value="RmlC_Cupin_sf"/>
</dbReference>
<keyword evidence="2" id="KW-0805">Transcription regulation</keyword>
<comment type="caution">
    <text evidence="7">The sequence shown here is derived from an EMBL/GenBank/DDBJ whole genome shotgun (WGS) entry which is preliminary data.</text>
</comment>
<name>A0A0R0B2V2_9GAMM</name>
<sequence>MDDSFPPADMMNKAEIPPPKRLLRDDALDWFERNDGPPVVGFRFDSPQGLVREVDWHHHQRAQLICVERGLLTTRTSHGTWSLAPGSAGWMPPLEPHTVTLDGPLRGWGMALAAPACATLPSDPCVLGLSKLAQALADRICEWPLGYDTTPERQHIIDVLLDEIRTAPRQRMHLPMPHDRRLLKIASQLLADPSDERSLAEWAHWAGLSPRSLTRHFRDETTLSFAQWRQQARLAEALRQLTDGRSVADIAHALGFSSASAFVTVFRRHFGLPPGRYLARAGHGLETGLDPARGLASPAASG</sequence>
<evidence type="ECO:0000256" key="3">
    <source>
        <dbReference type="ARBA" id="ARBA00023125"/>
    </source>
</evidence>
<evidence type="ECO:0000256" key="1">
    <source>
        <dbReference type="ARBA" id="ARBA00022491"/>
    </source>
</evidence>
<dbReference type="EMBL" id="LLXV01000053">
    <property type="protein sequence ID" value="KRG48882.1"/>
    <property type="molecule type" value="Genomic_DNA"/>
</dbReference>
<dbReference type="InterPro" id="IPR003313">
    <property type="entry name" value="AraC-bd"/>
</dbReference>
<dbReference type="PROSITE" id="PS01124">
    <property type="entry name" value="HTH_ARAC_FAMILY_2"/>
    <property type="match status" value="1"/>
</dbReference>
<protein>
    <submittedName>
        <fullName evidence="7">AraC family transcriptional regulator</fullName>
    </submittedName>
</protein>
<dbReference type="InterPro" id="IPR018062">
    <property type="entry name" value="HTH_AraC-typ_CS"/>
</dbReference>
<keyword evidence="1" id="KW-0678">Repressor</keyword>
<keyword evidence="3" id="KW-0238">DNA-binding</keyword>
<evidence type="ECO:0000256" key="2">
    <source>
        <dbReference type="ARBA" id="ARBA00023015"/>
    </source>
</evidence>
<dbReference type="OrthoDB" id="9804543at2"/>
<dbReference type="Gene3D" id="1.10.10.60">
    <property type="entry name" value="Homeodomain-like"/>
    <property type="match status" value="1"/>
</dbReference>
<dbReference type="PRINTS" id="PR00032">
    <property type="entry name" value="HTHARAC"/>
</dbReference>
<dbReference type="SUPFAM" id="SSF51182">
    <property type="entry name" value="RmlC-like cupins"/>
    <property type="match status" value="1"/>
</dbReference>
<gene>
    <name evidence="7" type="ORF">ARC23_15850</name>
</gene>
<dbReference type="SMART" id="SM00342">
    <property type="entry name" value="HTH_ARAC"/>
    <property type="match status" value="1"/>
</dbReference>
<dbReference type="SUPFAM" id="SSF46689">
    <property type="entry name" value="Homeodomain-like"/>
    <property type="match status" value="1"/>
</dbReference>
<evidence type="ECO:0000256" key="4">
    <source>
        <dbReference type="ARBA" id="ARBA00023159"/>
    </source>
</evidence>
<evidence type="ECO:0000313" key="7">
    <source>
        <dbReference type="EMBL" id="KRG48882.1"/>
    </source>
</evidence>
<dbReference type="PANTHER" id="PTHR11019:SF159">
    <property type="entry name" value="TRANSCRIPTIONAL REGULATOR-RELATED"/>
    <property type="match status" value="1"/>
</dbReference>
<dbReference type="InterPro" id="IPR020449">
    <property type="entry name" value="Tscrpt_reg_AraC-type_HTH"/>
</dbReference>
<feature type="domain" description="HTH araC/xylS-type" evidence="6">
    <location>
        <begin position="180"/>
        <end position="280"/>
    </location>
</feature>
<dbReference type="FunFam" id="1.10.10.60:FF:000132">
    <property type="entry name" value="AraC family transcriptional regulator"/>
    <property type="match status" value="1"/>
</dbReference>
<accession>A0A0R0B2V2</accession>